<feature type="region of interest" description="Disordered" evidence="2">
    <location>
        <begin position="366"/>
        <end position="436"/>
    </location>
</feature>
<dbReference type="InterPro" id="IPR055170">
    <property type="entry name" value="GFO_IDH_MocA-like_dom"/>
</dbReference>
<dbReference type="InterPro" id="IPR050463">
    <property type="entry name" value="Gfo/Idh/MocA_oxidrdct_glycsds"/>
</dbReference>
<evidence type="ECO:0000313" key="6">
    <source>
        <dbReference type="Proteomes" id="UP001551482"/>
    </source>
</evidence>
<dbReference type="Gene3D" id="3.40.50.720">
    <property type="entry name" value="NAD(P)-binding Rossmann-like Domain"/>
    <property type="match status" value="1"/>
</dbReference>
<feature type="domain" description="Gfo/Idh/MocA-like oxidoreductase N-terminal" evidence="3">
    <location>
        <begin position="11"/>
        <end position="124"/>
    </location>
</feature>
<dbReference type="PANTHER" id="PTHR43818:SF11">
    <property type="entry name" value="BCDNA.GH03377"/>
    <property type="match status" value="1"/>
</dbReference>
<dbReference type="Pfam" id="PF22725">
    <property type="entry name" value="GFO_IDH_MocA_C3"/>
    <property type="match status" value="1"/>
</dbReference>
<protein>
    <submittedName>
        <fullName evidence="5">Gfo/Idh/MocA family oxidoreductase</fullName>
    </submittedName>
</protein>
<dbReference type="RefSeq" id="WP_358355342.1">
    <property type="nucleotide sequence ID" value="NZ_JBEZFP010000044.1"/>
</dbReference>
<evidence type="ECO:0000259" key="4">
    <source>
        <dbReference type="Pfam" id="PF22725"/>
    </source>
</evidence>
<dbReference type="InterPro" id="IPR036291">
    <property type="entry name" value="NAD(P)-bd_dom_sf"/>
</dbReference>
<name>A0ABV3DJB0_9ACTN</name>
<organism evidence="5 6">
    <name type="scientific">Streptodolium elevatio</name>
    <dbReference type="NCBI Taxonomy" id="3157996"/>
    <lineage>
        <taxon>Bacteria</taxon>
        <taxon>Bacillati</taxon>
        <taxon>Actinomycetota</taxon>
        <taxon>Actinomycetes</taxon>
        <taxon>Kitasatosporales</taxon>
        <taxon>Streptomycetaceae</taxon>
        <taxon>Streptodolium</taxon>
    </lineage>
</organism>
<dbReference type="InterPro" id="IPR000683">
    <property type="entry name" value="Gfo/Idh/MocA-like_OxRdtase_N"/>
</dbReference>
<dbReference type="Pfam" id="PF01408">
    <property type="entry name" value="GFO_IDH_MocA"/>
    <property type="match status" value="1"/>
</dbReference>
<accession>A0ABV3DJB0</accession>
<gene>
    <name evidence="5" type="ORF">AB0C36_18610</name>
</gene>
<evidence type="ECO:0000256" key="2">
    <source>
        <dbReference type="SAM" id="MobiDB-lite"/>
    </source>
</evidence>
<dbReference type="SUPFAM" id="SSF51735">
    <property type="entry name" value="NAD(P)-binding Rossmann-fold domains"/>
    <property type="match status" value="1"/>
</dbReference>
<dbReference type="Gene3D" id="3.30.360.10">
    <property type="entry name" value="Dihydrodipicolinate Reductase, domain 2"/>
    <property type="match status" value="1"/>
</dbReference>
<keyword evidence="1" id="KW-0560">Oxidoreductase</keyword>
<dbReference type="EMBL" id="JBEZFP010000044">
    <property type="protein sequence ID" value="MEU8135522.1"/>
    <property type="molecule type" value="Genomic_DNA"/>
</dbReference>
<evidence type="ECO:0000256" key="1">
    <source>
        <dbReference type="ARBA" id="ARBA00023002"/>
    </source>
</evidence>
<dbReference type="SUPFAM" id="SSF55347">
    <property type="entry name" value="Glyceraldehyde-3-phosphate dehydrogenase-like, C-terminal domain"/>
    <property type="match status" value="1"/>
</dbReference>
<feature type="compositionally biased region" description="Pro residues" evidence="2">
    <location>
        <begin position="408"/>
        <end position="428"/>
    </location>
</feature>
<dbReference type="PANTHER" id="PTHR43818">
    <property type="entry name" value="BCDNA.GH03377"/>
    <property type="match status" value="1"/>
</dbReference>
<proteinExistence type="predicted"/>
<dbReference type="Proteomes" id="UP001551482">
    <property type="component" value="Unassembled WGS sequence"/>
</dbReference>
<evidence type="ECO:0000313" key="5">
    <source>
        <dbReference type="EMBL" id="MEU8135522.1"/>
    </source>
</evidence>
<keyword evidence="6" id="KW-1185">Reference proteome</keyword>
<reference evidence="5 6" key="1">
    <citation type="submission" date="2024-06" db="EMBL/GenBank/DDBJ databases">
        <title>The Natural Products Discovery Center: Release of the First 8490 Sequenced Strains for Exploring Actinobacteria Biosynthetic Diversity.</title>
        <authorList>
            <person name="Kalkreuter E."/>
            <person name="Kautsar S.A."/>
            <person name="Yang D."/>
            <person name="Bader C.D."/>
            <person name="Teijaro C.N."/>
            <person name="Fluegel L."/>
            <person name="Davis C.M."/>
            <person name="Simpson J.R."/>
            <person name="Lauterbach L."/>
            <person name="Steele A.D."/>
            <person name="Gui C."/>
            <person name="Meng S."/>
            <person name="Li G."/>
            <person name="Viehrig K."/>
            <person name="Ye F."/>
            <person name="Su P."/>
            <person name="Kiefer A.F."/>
            <person name="Nichols A."/>
            <person name="Cepeda A.J."/>
            <person name="Yan W."/>
            <person name="Fan B."/>
            <person name="Jiang Y."/>
            <person name="Adhikari A."/>
            <person name="Zheng C.-J."/>
            <person name="Schuster L."/>
            <person name="Cowan T.M."/>
            <person name="Smanski M.J."/>
            <person name="Chevrette M.G."/>
            <person name="De Carvalho L.P.S."/>
            <person name="Shen B."/>
        </authorList>
    </citation>
    <scope>NUCLEOTIDE SEQUENCE [LARGE SCALE GENOMIC DNA]</scope>
    <source>
        <strain evidence="5 6">NPDC048946</strain>
    </source>
</reference>
<sequence length="436" mass="45561">MSNAHATGTGTGIVGCGNIFERYVRGLARFPELRVVRVADVDADRARRGAELVGPGTPYGTLEDLLADPAVEIVVNITPPTAHAAVTDAALRAGKHVYVEKPITTDLTTAREQLVLARESGLTLGGAPDTFLGSAGQTARAMIDAGVIGDPVGATAFVTHSRAETWHPDPTFLFKPGGGPILDLGPYYVTQLVNCLGPVAEVYGRTRVGAAVRTVSAPGRLVESIDVEVDTHAAAVLTFASGVLATMALSFDIWDHQLPFVEIYGTRGTLAVPDPNTYDGDVKVRLHGDDAWAVCPPVLPVQGPADSLEHQLLRGPGVADLAASLRGGPHRASASLALHVLEVLGAVTASGAAKAPLAMTTTCERPEAFAESSKQIPGRQADTWTRHLPRGATGAAPTRHPTERNRPCPIPPPPPAPPPRPPPRPSPGTNPCTRST</sequence>
<feature type="domain" description="GFO/IDH/MocA-like oxidoreductase" evidence="4">
    <location>
        <begin position="137"/>
        <end position="270"/>
    </location>
</feature>
<evidence type="ECO:0000259" key="3">
    <source>
        <dbReference type="Pfam" id="PF01408"/>
    </source>
</evidence>
<comment type="caution">
    <text evidence="5">The sequence shown here is derived from an EMBL/GenBank/DDBJ whole genome shotgun (WGS) entry which is preliminary data.</text>
</comment>